<keyword evidence="2" id="KW-1185">Reference proteome</keyword>
<sequence length="139" mass="16232">MATPLHGNIVEIPKAQKIGNELEILTKYLEQLNVPNDFMSQYEKYNWPNWPNCPKSIMYSNKKQHSSQIDLKNISLFLYDENFPLKKCYKDILDAAPEKDILMKPILEQCTILRPDLFAISKKELLKNWLGGPVQKPWP</sequence>
<name>A0A8R2NJP6_ACYPI</name>
<reference evidence="1" key="2">
    <citation type="submission" date="2022-06" db="UniProtKB">
        <authorList>
            <consortium name="EnsemblMetazoa"/>
        </authorList>
    </citation>
    <scope>IDENTIFICATION</scope>
</reference>
<evidence type="ECO:0000313" key="2">
    <source>
        <dbReference type="Proteomes" id="UP000007819"/>
    </source>
</evidence>
<protein>
    <submittedName>
        <fullName evidence="1">Uncharacterized protein</fullName>
    </submittedName>
</protein>
<dbReference type="Proteomes" id="UP000007819">
    <property type="component" value="Chromosome X"/>
</dbReference>
<accession>A0A8R2NJP6</accession>
<proteinExistence type="predicted"/>
<organism evidence="1 2">
    <name type="scientific">Acyrthosiphon pisum</name>
    <name type="common">Pea aphid</name>
    <dbReference type="NCBI Taxonomy" id="7029"/>
    <lineage>
        <taxon>Eukaryota</taxon>
        <taxon>Metazoa</taxon>
        <taxon>Ecdysozoa</taxon>
        <taxon>Arthropoda</taxon>
        <taxon>Hexapoda</taxon>
        <taxon>Insecta</taxon>
        <taxon>Pterygota</taxon>
        <taxon>Neoptera</taxon>
        <taxon>Paraneoptera</taxon>
        <taxon>Hemiptera</taxon>
        <taxon>Sternorrhyncha</taxon>
        <taxon>Aphidomorpha</taxon>
        <taxon>Aphidoidea</taxon>
        <taxon>Aphididae</taxon>
        <taxon>Macrosiphini</taxon>
        <taxon>Acyrthosiphon</taxon>
    </lineage>
</organism>
<dbReference type="RefSeq" id="XP_029341255.1">
    <property type="nucleotide sequence ID" value="XM_029485395.1"/>
</dbReference>
<dbReference type="KEGG" id="api:100571190"/>
<reference evidence="2" key="1">
    <citation type="submission" date="2010-06" db="EMBL/GenBank/DDBJ databases">
        <authorList>
            <person name="Jiang H."/>
            <person name="Abraham K."/>
            <person name="Ali S."/>
            <person name="Alsbrooks S.L."/>
            <person name="Anim B.N."/>
            <person name="Anosike U.S."/>
            <person name="Attaway T."/>
            <person name="Bandaranaike D.P."/>
            <person name="Battles P.K."/>
            <person name="Bell S.N."/>
            <person name="Bell A.V."/>
            <person name="Beltran B."/>
            <person name="Bickham C."/>
            <person name="Bustamante Y."/>
            <person name="Caleb T."/>
            <person name="Canada A."/>
            <person name="Cardenas V."/>
            <person name="Carter K."/>
            <person name="Chacko J."/>
            <person name="Chandrabose M.N."/>
            <person name="Chavez D."/>
            <person name="Chavez A."/>
            <person name="Chen L."/>
            <person name="Chu H.-S."/>
            <person name="Claassen K.J."/>
            <person name="Cockrell R."/>
            <person name="Collins M."/>
            <person name="Cooper J.A."/>
            <person name="Cree A."/>
            <person name="Curry S.M."/>
            <person name="Da Y."/>
            <person name="Dao M.D."/>
            <person name="Das B."/>
            <person name="Davila M.-L."/>
            <person name="Davy-Carroll L."/>
            <person name="Denson S."/>
            <person name="Dinh H."/>
            <person name="Ebong V.E."/>
            <person name="Edwards J.R."/>
            <person name="Egan A."/>
            <person name="El-Daye J."/>
            <person name="Escobedo L."/>
            <person name="Fernandez S."/>
            <person name="Fernando P.R."/>
            <person name="Flagg N."/>
            <person name="Forbes L.D."/>
            <person name="Fowler R.G."/>
            <person name="Fu Q."/>
            <person name="Gabisi R.A."/>
            <person name="Ganer J."/>
            <person name="Garbino Pronczuk A."/>
            <person name="Garcia R.M."/>
            <person name="Garner T."/>
            <person name="Garrett T.E."/>
            <person name="Gonzalez D.A."/>
            <person name="Hamid H."/>
            <person name="Hawkins E.S."/>
            <person name="Hirani K."/>
            <person name="Hogues M.E."/>
            <person name="Hollins B."/>
            <person name="Hsiao C.-H."/>
            <person name="Jabil R."/>
            <person name="James M.L."/>
            <person name="Jhangiani S.N."/>
            <person name="Johnson B."/>
            <person name="Johnson Q."/>
            <person name="Joshi V."/>
            <person name="Kalu J.B."/>
            <person name="Kam C."/>
            <person name="Kashfia A."/>
            <person name="Keebler J."/>
            <person name="Kisamo H."/>
            <person name="Kovar C.L."/>
            <person name="Lago L.A."/>
            <person name="Lai C.-Y."/>
            <person name="Laidlaw J."/>
            <person name="Lara F."/>
            <person name="Le T.-K."/>
            <person name="Lee S.L."/>
            <person name="Legall F.H."/>
            <person name="Lemon S.J."/>
            <person name="Lewis L.R."/>
            <person name="Li B."/>
            <person name="Liu Y."/>
            <person name="Liu Y.-S."/>
            <person name="Lopez J."/>
            <person name="Lozado R.J."/>
            <person name="Lu J."/>
            <person name="Madu R.C."/>
            <person name="Maheshwari M."/>
            <person name="Maheshwari R."/>
            <person name="Malloy K."/>
            <person name="Martinez E."/>
            <person name="Mathew T."/>
            <person name="Mercado I.C."/>
            <person name="Mercado C."/>
            <person name="Meyer B."/>
            <person name="Montgomery K."/>
            <person name="Morgan M.B."/>
            <person name="Munidasa M."/>
            <person name="Nazareth L.V."/>
            <person name="Nelson J."/>
            <person name="Ng B.M."/>
            <person name="Nguyen N.B."/>
            <person name="Nguyen P.Q."/>
            <person name="Nguyen T."/>
            <person name="Obregon M."/>
            <person name="Okwuonu G.O."/>
            <person name="Onwere C.G."/>
            <person name="Orozco G."/>
            <person name="Parra A."/>
            <person name="Patel S."/>
            <person name="Patil S."/>
            <person name="Perez A."/>
            <person name="Perez Y."/>
            <person name="Pham C."/>
            <person name="Primus E.L."/>
            <person name="Pu L.-L."/>
            <person name="Puazo M."/>
            <person name="Qin X."/>
            <person name="Quiroz J.B."/>
            <person name="Reese J."/>
            <person name="Richards S."/>
            <person name="Rives C.M."/>
            <person name="Robberts R."/>
            <person name="Ruiz S.J."/>
            <person name="Ruiz M.J."/>
            <person name="Santibanez J."/>
            <person name="Schneider B.W."/>
            <person name="Sisson I."/>
            <person name="Smith M."/>
            <person name="Sodergren E."/>
            <person name="Song X.-Z."/>
            <person name="Song B.B."/>
            <person name="Summersgill H."/>
            <person name="Thelus R."/>
            <person name="Thornton R.D."/>
            <person name="Trejos Z.Y."/>
            <person name="Usmani K."/>
            <person name="Vattathil S."/>
            <person name="Villasana D."/>
            <person name="Walker D.L."/>
            <person name="Wang S."/>
            <person name="Wang K."/>
            <person name="White C.S."/>
            <person name="Williams A.C."/>
            <person name="Williamson J."/>
            <person name="Wilson K."/>
            <person name="Woghiren I.O."/>
            <person name="Woodworth J.R."/>
            <person name="Worley K.C."/>
            <person name="Wright R.A."/>
            <person name="Wu W."/>
            <person name="Young L."/>
            <person name="Zhang L."/>
            <person name="Zhang J."/>
            <person name="Zhu Y."/>
            <person name="Muzny D.M."/>
            <person name="Weinstock G."/>
            <person name="Gibbs R.A."/>
        </authorList>
    </citation>
    <scope>NUCLEOTIDE SEQUENCE [LARGE SCALE GENOMIC DNA]</scope>
    <source>
        <strain evidence="2">LSR1</strain>
    </source>
</reference>
<evidence type="ECO:0000313" key="1">
    <source>
        <dbReference type="EnsemblMetazoa" id="XP_029341255.1"/>
    </source>
</evidence>
<dbReference type="AlphaFoldDB" id="A0A8R2NJP6"/>
<dbReference type="EnsemblMetazoa" id="XM_029485395.1">
    <property type="protein sequence ID" value="XP_029341255.1"/>
    <property type="gene ID" value="LOC100571190"/>
</dbReference>
<dbReference type="GeneID" id="100571190"/>